<feature type="chain" id="PRO_5001851699" evidence="8">
    <location>
        <begin position="39"/>
        <end position="438"/>
    </location>
</feature>
<dbReference type="PANTHER" id="PTHR43399">
    <property type="entry name" value="SUBTILISIN-RELATED"/>
    <property type="match status" value="1"/>
</dbReference>
<dbReference type="EMBL" id="CP009438">
    <property type="protein sequence ID" value="AIS00872.1"/>
    <property type="molecule type" value="Genomic_DNA"/>
</dbReference>
<dbReference type="SUPFAM" id="SSF52743">
    <property type="entry name" value="Subtilisin-like"/>
    <property type="match status" value="1"/>
</dbReference>
<evidence type="ECO:0000256" key="7">
    <source>
        <dbReference type="SAM" id="Phobius"/>
    </source>
</evidence>
<dbReference type="Pfam" id="PF00082">
    <property type="entry name" value="Peptidase_S8"/>
    <property type="match status" value="1"/>
</dbReference>
<keyword evidence="8" id="KW-0732">Signal</keyword>
<evidence type="ECO:0000256" key="1">
    <source>
        <dbReference type="ARBA" id="ARBA00011073"/>
    </source>
</evidence>
<feature type="compositionally biased region" description="Low complexity" evidence="6">
    <location>
        <begin position="361"/>
        <end position="380"/>
    </location>
</feature>
<evidence type="ECO:0000313" key="10">
    <source>
        <dbReference type="EMBL" id="AIS00872.1"/>
    </source>
</evidence>
<organism evidence="10 11">
    <name type="scientific">Streptomyces glaucescens</name>
    <dbReference type="NCBI Taxonomy" id="1907"/>
    <lineage>
        <taxon>Bacteria</taxon>
        <taxon>Bacillati</taxon>
        <taxon>Actinomycetota</taxon>
        <taxon>Actinomycetes</taxon>
        <taxon>Kitasatosporales</taxon>
        <taxon>Streptomycetaceae</taxon>
        <taxon>Streptomyces</taxon>
    </lineage>
</organism>
<keyword evidence="4 5" id="KW-0720">Serine protease</keyword>
<dbReference type="InterPro" id="IPR036852">
    <property type="entry name" value="Peptidase_S8/S53_dom_sf"/>
</dbReference>
<keyword evidence="11" id="KW-1185">Reference proteome</keyword>
<evidence type="ECO:0000256" key="5">
    <source>
        <dbReference type="PROSITE-ProRule" id="PRU01240"/>
    </source>
</evidence>
<evidence type="ECO:0000313" key="11">
    <source>
        <dbReference type="Proteomes" id="UP000029482"/>
    </source>
</evidence>
<evidence type="ECO:0000256" key="8">
    <source>
        <dbReference type="SAM" id="SignalP"/>
    </source>
</evidence>
<feature type="active site" description="Charge relay system" evidence="5">
    <location>
        <position position="105"/>
    </location>
</feature>
<feature type="domain" description="Peptidase S8/S53" evidence="9">
    <location>
        <begin position="62"/>
        <end position="313"/>
    </location>
</feature>
<dbReference type="KEGG" id="sgu:SGLAU_24650"/>
<keyword evidence="7" id="KW-0472">Membrane</keyword>
<keyword evidence="3 5" id="KW-0378">Hydrolase</keyword>
<feature type="signal peptide" evidence="8">
    <location>
        <begin position="1"/>
        <end position="38"/>
    </location>
</feature>
<evidence type="ECO:0000256" key="4">
    <source>
        <dbReference type="ARBA" id="ARBA00022825"/>
    </source>
</evidence>
<evidence type="ECO:0000256" key="3">
    <source>
        <dbReference type="ARBA" id="ARBA00022801"/>
    </source>
</evidence>
<name>A0A089XG74_STRGA</name>
<feature type="region of interest" description="Disordered" evidence="6">
    <location>
        <begin position="348"/>
        <end position="404"/>
    </location>
</feature>
<reference evidence="11" key="1">
    <citation type="journal article" date="2015" name="J. Biotechnol.">
        <title>Complete genome sequence of the actinobacterium Streptomyces glaucescens GLA.O (DSM 40922) consisting of a linear chromosome and one linear plasmid.</title>
        <authorList>
            <person name="Ortseifen V."/>
            <person name="Winkler A."/>
            <person name="Albersmeier A."/>
            <person name="Wendler S."/>
            <person name="Puhler A."/>
            <person name="Kalinowski J."/>
            <person name="Ruckert C."/>
        </authorList>
    </citation>
    <scope>NUCLEOTIDE SEQUENCE [LARGE SCALE GENOMIC DNA]</scope>
    <source>
        <strain evidence="11">DSM 40922 / GLA O</strain>
    </source>
</reference>
<feature type="active site" description="Charge relay system" evidence="5">
    <location>
        <position position="264"/>
    </location>
</feature>
<proteinExistence type="inferred from homology"/>
<dbReference type="InterPro" id="IPR023827">
    <property type="entry name" value="Peptidase_S8_Asp-AS"/>
</dbReference>
<comment type="similarity">
    <text evidence="1 5">Belongs to the peptidase S8 family.</text>
</comment>
<keyword evidence="7" id="KW-1133">Transmembrane helix</keyword>
<dbReference type="InterPro" id="IPR000209">
    <property type="entry name" value="Peptidase_S8/S53_dom"/>
</dbReference>
<dbReference type="eggNOG" id="COG1404">
    <property type="taxonomic scope" value="Bacteria"/>
</dbReference>
<dbReference type="Gene3D" id="3.40.50.200">
    <property type="entry name" value="Peptidase S8/S53 domain"/>
    <property type="match status" value="1"/>
</dbReference>
<keyword evidence="2 5" id="KW-0645">Protease</keyword>
<feature type="compositionally biased region" description="Low complexity" evidence="6">
    <location>
        <begin position="390"/>
        <end position="404"/>
    </location>
</feature>
<dbReference type="GO" id="GO:0006508">
    <property type="term" value="P:proteolysis"/>
    <property type="evidence" value="ECO:0007669"/>
    <property type="project" value="UniProtKB-KW"/>
</dbReference>
<dbReference type="HOGENOM" id="CLU_011263_13_3_11"/>
<gene>
    <name evidence="10" type="ORF">SGLAU_24650</name>
</gene>
<dbReference type="GO" id="GO:0004252">
    <property type="term" value="F:serine-type endopeptidase activity"/>
    <property type="evidence" value="ECO:0007669"/>
    <property type="project" value="UniProtKB-UniRule"/>
</dbReference>
<dbReference type="STRING" id="1907.SGLAU_24650"/>
<dbReference type="PROSITE" id="PS00136">
    <property type="entry name" value="SUBTILASE_ASP"/>
    <property type="match status" value="1"/>
</dbReference>
<dbReference type="InterPro" id="IPR051048">
    <property type="entry name" value="Peptidase_S8/S53_subtilisin"/>
</dbReference>
<evidence type="ECO:0000256" key="6">
    <source>
        <dbReference type="SAM" id="MobiDB-lite"/>
    </source>
</evidence>
<dbReference type="PRINTS" id="PR00723">
    <property type="entry name" value="SUBTILISIN"/>
</dbReference>
<protein>
    <submittedName>
        <fullName evidence="10">Serine protease</fullName>
    </submittedName>
</protein>
<evidence type="ECO:0000259" key="9">
    <source>
        <dbReference type="Pfam" id="PF00082"/>
    </source>
</evidence>
<dbReference type="CDD" id="cd00306">
    <property type="entry name" value="Peptidases_S8_S53"/>
    <property type="match status" value="1"/>
</dbReference>
<feature type="active site" description="Charge relay system" evidence="5">
    <location>
        <position position="71"/>
    </location>
</feature>
<accession>A0A089XG74</accession>
<keyword evidence="7" id="KW-0812">Transmembrane</keyword>
<dbReference type="PANTHER" id="PTHR43399:SF4">
    <property type="entry name" value="CELL WALL-ASSOCIATED PROTEASE"/>
    <property type="match status" value="1"/>
</dbReference>
<dbReference type="PROSITE" id="PS51892">
    <property type="entry name" value="SUBTILASE"/>
    <property type="match status" value="1"/>
</dbReference>
<feature type="transmembrane region" description="Helical" evidence="7">
    <location>
        <begin position="411"/>
        <end position="432"/>
    </location>
</feature>
<dbReference type="AlphaFoldDB" id="A0A089XG74"/>
<dbReference type="InterPro" id="IPR015500">
    <property type="entry name" value="Peptidase_S8_subtilisin-rel"/>
</dbReference>
<dbReference type="Proteomes" id="UP000029482">
    <property type="component" value="Chromosome"/>
</dbReference>
<evidence type="ECO:0000256" key="2">
    <source>
        <dbReference type="ARBA" id="ARBA00022670"/>
    </source>
</evidence>
<sequence length="438" mass="44293">MKSGTSFGTWCGTRVRVVGAVVGTLAVASMGLAPSAAAADAQSQQWYLGPMQTEQMWKVTKGEGVKIAVLDTGVNPNTPSLKGQVLADEVPEPVAYGATDDYHGHGTTMAELMVGTGAGGGIQGLAPGAKVVPYRVQMMGLHTGEEFDKETPAGEALRAAADSDAKIINMSLGGMTSKADQDAVEYAASKGKLLVASVGNEGAPDAPAMYPYVLGVGAADANYKVSKFSKESSDGYTDLVAPGEAIPKWCDETFRSYCQSQGTSQATALVSASAALIWSAHPDWTVNQVTRALLDTASRGWPKDEPSMYAGYGFIRPRVVLADPGYDPGAPDVDPLAEVNGGDLLAKAGARDASDGGGTGDADNAGNSSSAPSAPASGASQAPEKGSADGTSTAGSDAEAAAADDSSSNTLWIALGAAAAVIVIGGAGAAVLRARRAR</sequence>